<keyword evidence="2" id="KW-0472">Membrane</keyword>
<reference evidence="3 4" key="1">
    <citation type="submission" date="2016-03" db="EMBL/GenBank/DDBJ databases">
        <title>Niastella vici sp. nov., isolated from farmland soil.</title>
        <authorList>
            <person name="Chen L."/>
            <person name="Wang D."/>
            <person name="Yang S."/>
            <person name="Wang G."/>
        </authorList>
    </citation>
    <scope>NUCLEOTIDE SEQUENCE [LARGE SCALE GENOMIC DNA]</scope>
    <source>
        <strain evidence="3 4">DJ57</strain>
    </source>
</reference>
<keyword evidence="2" id="KW-0812">Transmembrane</keyword>
<dbReference type="EMBL" id="LVYD01000024">
    <property type="protein sequence ID" value="OQP65319.1"/>
    <property type="molecule type" value="Genomic_DNA"/>
</dbReference>
<dbReference type="STRING" id="1703345.A3860_16760"/>
<organism evidence="3 4">
    <name type="scientific">Niastella vici</name>
    <dbReference type="NCBI Taxonomy" id="1703345"/>
    <lineage>
        <taxon>Bacteria</taxon>
        <taxon>Pseudomonadati</taxon>
        <taxon>Bacteroidota</taxon>
        <taxon>Chitinophagia</taxon>
        <taxon>Chitinophagales</taxon>
        <taxon>Chitinophagaceae</taxon>
        <taxon>Niastella</taxon>
    </lineage>
</organism>
<keyword evidence="4" id="KW-1185">Reference proteome</keyword>
<dbReference type="Proteomes" id="UP000192796">
    <property type="component" value="Unassembled WGS sequence"/>
</dbReference>
<feature type="region of interest" description="Disordered" evidence="1">
    <location>
        <begin position="149"/>
        <end position="170"/>
    </location>
</feature>
<keyword evidence="2" id="KW-1133">Transmembrane helix</keyword>
<dbReference type="OrthoDB" id="645896at2"/>
<protein>
    <submittedName>
        <fullName evidence="3">Uncharacterized protein</fullName>
    </submittedName>
</protein>
<dbReference type="RefSeq" id="WP_081146087.1">
    <property type="nucleotide sequence ID" value="NZ_LVYD01000024.1"/>
</dbReference>
<feature type="transmembrane region" description="Helical" evidence="2">
    <location>
        <begin position="116"/>
        <end position="134"/>
    </location>
</feature>
<proteinExistence type="predicted"/>
<name>A0A1V9G3V3_9BACT</name>
<accession>A0A1V9G3V3</accession>
<sequence length="350" mass="38832">MATNIKHTLYNLEVTPPPGVWPDIAARLGAEFDANETPVAQKMFDLSMTPPPGVWNDIAAELNSELKADERPVAKKLFDLSLTPPAAVWKKIASQLFEQQPVKKEGKLITLHSRKAIAAAAAMVLLTVGAWYFLDKSNAIDNTTVARQSTTATPAGNHATAHTRTRSADTEIGERPAEQIDQLNSKPLAALSGDASDLLNNRYANRHGARRTAFFDYQPIATSYAGVDEDHAIEFTDGNMPNVEAPLIRDANGQVILDKKLVAPDECYITITSPNGEQTRISSKFLHIISTLNQEAEPQDYFDFMMQENSLWKIRFSEWKEKILNQASQMPTSTSFTDIMDLKDLLMENQ</sequence>
<evidence type="ECO:0000313" key="3">
    <source>
        <dbReference type="EMBL" id="OQP65319.1"/>
    </source>
</evidence>
<evidence type="ECO:0000313" key="4">
    <source>
        <dbReference type="Proteomes" id="UP000192796"/>
    </source>
</evidence>
<dbReference type="AlphaFoldDB" id="A0A1V9G3V3"/>
<evidence type="ECO:0000256" key="2">
    <source>
        <dbReference type="SAM" id="Phobius"/>
    </source>
</evidence>
<evidence type="ECO:0000256" key="1">
    <source>
        <dbReference type="SAM" id="MobiDB-lite"/>
    </source>
</evidence>
<comment type="caution">
    <text evidence="3">The sequence shown here is derived from an EMBL/GenBank/DDBJ whole genome shotgun (WGS) entry which is preliminary data.</text>
</comment>
<gene>
    <name evidence="3" type="ORF">A3860_16760</name>
</gene>